<protein>
    <submittedName>
        <fullName evidence="2">Uncharacterized protein</fullName>
    </submittedName>
</protein>
<proteinExistence type="predicted"/>
<comment type="caution">
    <text evidence="2">The sequence shown here is derived from an EMBL/GenBank/DDBJ whole genome shotgun (WGS) entry which is preliminary data.</text>
</comment>
<dbReference type="Proteomes" id="UP001157946">
    <property type="component" value="Unassembled WGS sequence"/>
</dbReference>
<accession>A0AA46AGN4</accession>
<organism evidence="2 3">
    <name type="scientific">Laceyella tengchongensis</name>
    <dbReference type="NCBI Taxonomy" id="574699"/>
    <lineage>
        <taxon>Bacteria</taxon>
        <taxon>Bacillati</taxon>
        <taxon>Bacillota</taxon>
        <taxon>Bacilli</taxon>
        <taxon>Bacillales</taxon>
        <taxon>Thermoactinomycetaceae</taxon>
        <taxon>Laceyella</taxon>
    </lineage>
</organism>
<keyword evidence="3" id="KW-1185">Reference proteome</keyword>
<dbReference type="AlphaFoldDB" id="A0AA46AGN4"/>
<name>A0AA46AGN4_9BACL</name>
<feature type="region of interest" description="Disordered" evidence="1">
    <location>
        <begin position="1"/>
        <end position="26"/>
    </location>
</feature>
<evidence type="ECO:0000313" key="2">
    <source>
        <dbReference type="EMBL" id="SMP29147.1"/>
    </source>
</evidence>
<gene>
    <name evidence="2" type="ORF">SAMN06265361_106152</name>
</gene>
<sequence>MAKHKSYTKEKKPNNPPKPRYTNQANLFHRDVIAPLERRYRQCLQAREYESARALLRELETARREHRILIHRNERVKIN</sequence>
<dbReference type="EMBL" id="FXTU01000006">
    <property type="protein sequence ID" value="SMP29147.1"/>
    <property type="molecule type" value="Genomic_DNA"/>
</dbReference>
<evidence type="ECO:0000313" key="3">
    <source>
        <dbReference type="Proteomes" id="UP001157946"/>
    </source>
</evidence>
<dbReference type="RefSeq" id="WP_102992155.1">
    <property type="nucleotide sequence ID" value="NZ_FXTU01000006.1"/>
</dbReference>
<evidence type="ECO:0000256" key="1">
    <source>
        <dbReference type="SAM" id="MobiDB-lite"/>
    </source>
</evidence>
<reference evidence="2" key="1">
    <citation type="submission" date="2017-05" db="EMBL/GenBank/DDBJ databases">
        <authorList>
            <person name="Varghese N."/>
            <person name="Submissions S."/>
        </authorList>
    </citation>
    <scope>NUCLEOTIDE SEQUENCE</scope>
    <source>
        <strain evidence="2">DSM 45262</strain>
    </source>
</reference>